<name>A0ABQ9SSE5_9PEZI</name>
<organism evidence="1 2">
    <name type="scientific">Colletotrichum paranaense</name>
    <dbReference type="NCBI Taxonomy" id="1914294"/>
    <lineage>
        <taxon>Eukaryota</taxon>
        <taxon>Fungi</taxon>
        <taxon>Dikarya</taxon>
        <taxon>Ascomycota</taxon>
        <taxon>Pezizomycotina</taxon>
        <taxon>Sordariomycetes</taxon>
        <taxon>Hypocreomycetidae</taxon>
        <taxon>Glomerellales</taxon>
        <taxon>Glomerellaceae</taxon>
        <taxon>Colletotrichum</taxon>
        <taxon>Colletotrichum acutatum species complex</taxon>
    </lineage>
</organism>
<dbReference type="RefSeq" id="XP_060351537.1">
    <property type="nucleotide sequence ID" value="XM_060490071.1"/>
</dbReference>
<keyword evidence="2" id="KW-1185">Reference proteome</keyword>
<dbReference type="GeneID" id="85373970"/>
<dbReference type="EMBL" id="MOPA01000004">
    <property type="protein sequence ID" value="KAK1542408.1"/>
    <property type="molecule type" value="Genomic_DNA"/>
</dbReference>
<protein>
    <submittedName>
        <fullName evidence="1">Uncharacterized protein</fullName>
    </submittedName>
</protein>
<evidence type="ECO:0000313" key="2">
    <source>
        <dbReference type="Proteomes" id="UP001241169"/>
    </source>
</evidence>
<comment type="caution">
    <text evidence="1">The sequence shown here is derived from an EMBL/GenBank/DDBJ whole genome shotgun (WGS) entry which is preliminary data.</text>
</comment>
<accession>A0ABQ9SSE5</accession>
<proteinExistence type="predicted"/>
<reference evidence="1 2" key="1">
    <citation type="submission" date="2016-10" db="EMBL/GenBank/DDBJ databases">
        <title>The genome sequence of Colletotrichum fioriniae PJ7.</title>
        <authorList>
            <person name="Baroncelli R."/>
        </authorList>
    </citation>
    <scope>NUCLEOTIDE SEQUENCE [LARGE SCALE GENOMIC DNA]</scope>
    <source>
        <strain evidence="1 2">IMI 384185</strain>
    </source>
</reference>
<dbReference type="Proteomes" id="UP001241169">
    <property type="component" value="Unassembled WGS sequence"/>
</dbReference>
<gene>
    <name evidence="1" type="ORF">CPAR01_05795</name>
</gene>
<sequence length="97" mass="11035">MLRANWTLPRRIRTRPSRIRNTRVIRRILELAQPVAQTRIHAPAAHADLGLGIARDVQTLHAAGEEAQVRRGPGACYEAAAAEQREQHHLCRRRLHV</sequence>
<evidence type="ECO:0000313" key="1">
    <source>
        <dbReference type="EMBL" id="KAK1542408.1"/>
    </source>
</evidence>